<dbReference type="Gene3D" id="3.40.50.1980">
    <property type="entry name" value="Nitrogenase molybdenum iron protein domain"/>
    <property type="match status" value="2"/>
</dbReference>
<dbReference type="GO" id="GO:0030001">
    <property type="term" value="P:metal ion transport"/>
    <property type="evidence" value="ECO:0007669"/>
    <property type="project" value="InterPro"/>
</dbReference>
<name>A0A1Y3U579_9FIRM</name>
<evidence type="ECO:0000313" key="6">
    <source>
        <dbReference type="Proteomes" id="UP000195455"/>
    </source>
</evidence>
<keyword evidence="3 4" id="KW-0732">Signal</keyword>
<dbReference type="Pfam" id="PF01297">
    <property type="entry name" value="ZnuA"/>
    <property type="match status" value="1"/>
</dbReference>
<dbReference type="PROSITE" id="PS51257">
    <property type="entry name" value="PROKAR_LIPOPROTEIN"/>
    <property type="match status" value="1"/>
</dbReference>
<keyword evidence="2" id="KW-0813">Transport</keyword>
<reference evidence="6" key="1">
    <citation type="submission" date="2017-04" db="EMBL/GenBank/DDBJ databases">
        <title>Function of individual gut microbiota members based on whole genome sequencing of pure cultures obtained from chicken caecum.</title>
        <authorList>
            <person name="Medvecky M."/>
            <person name="Cejkova D."/>
            <person name="Polansky O."/>
            <person name="Karasova D."/>
            <person name="Kubasova T."/>
            <person name="Cizek A."/>
            <person name="Rychlik I."/>
        </authorList>
    </citation>
    <scope>NUCLEOTIDE SEQUENCE [LARGE SCALE GENOMIC DNA]</scope>
    <source>
        <strain evidence="6">An75</strain>
    </source>
</reference>
<evidence type="ECO:0000313" key="5">
    <source>
        <dbReference type="EMBL" id="OUN43932.1"/>
    </source>
</evidence>
<organism evidence="5 6">
    <name type="scientific">Anaerotignum lactatifermentans</name>
    <dbReference type="NCBI Taxonomy" id="160404"/>
    <lineage>
        <taxon>Bacteria</taxon>
        <taxon>Bacillati</taxon>
        <taxon>Bacillota</taxon>
        <taxon>Clostridia</taxon>
        <taxon>Lachnospirales</taxon>
        <taxon>Anaerotignaceae</taxon>
        <taxon>Anaerotignum</taxon>
    </lineage>
</organism>
<evidence type="ECO:0000256" key="1">
    <source>
        <dbReference type="ARBA" id="ARBA00011028"/>
    </source>
</evidence>
<comment type="caution">
    <text evidence="5">The sequence shown here is derived from an EMBL/GenBank/DDBJ whole genome shotgun (WGS) entry which is preliminary data.</text>
</comment>
<comment type="similarity">
    <text evidence="1">Belongs to the bacterial solute-binding protein 9 family.</text>
</comment>
<feature type="chain" id="PRO_5039142617" description="Zinc ABC transporter substrate-binding protein" evidence="4">
    <location>
        <begin position="26"/>
        <end position="310"/>
    </location>
</feature>
<evidence type="ECO:0000256" key="4">
    <source>
        <dbReference type="SAM" id="SignalP"/>
    </source>
</evidence>
<dbReference type="AlphaFoldDB" id="A0A1Y3U579"/>
<dbReference type="Proteomes" id="UP000195455">
    <property type="component" value="Unassembled WGS sequence"/>
</dbReference>
<evidence type="ECO:0000256" key="3">
    <source>
        <dbReference type="ARBA" id="ARBA00022729"/>
    </source>
</evidence>
<dbReference type="EMBL" id="NFHM01000007">
    <property type="protein sequence ID" value="OUN43932.1"/>
    <property type="molecule type" value="Genomic_DNA"/>
</dbReference>
<evidence type="ECO:0008006" key="7">
    <source>
        <dbReference type="Google" id="ProtNLM"/>
    </source>
</evidence>
<protein>
    <recommendedName>
        <fullName evidence="7">Zinc ABC transporter substrate-binding protein</fullName>
    </recommendedName>
</protein>
<accession>A0A1Y3U579</accession>
<dbReference type="PANTHER" id="PTHR42953:SF3">
    <property type="entry name" value="HIGH-AFFINITY ZINC UPTAKE SYSTEM PROTEIN ZNUA"/>
    <property type="match status" value="1"/>
</dbReference>
<dbReference type="GO" id="GO:0046872">
    <property type="term" value="F:metal ion binding"/>
    <property type="evidence" value="ECO:0007669"/>
    <property type="project" value="InterPro"/>
</dbReference>
<dbReference type="InterPro" id="IPR006127">
    <property type="entry name" value="ZnuA-like"/>
</dbReference>
<dbReference type="SUPFAM" id="SSF53807">
    <property type="entry name" value="Helical backbone' metal receptor"/>
    <property type="match status" value="1"/>
</dbReference>
<proteinExistence type="inferred from homology"/>
<gene>
    <name evidence="5" type="ORF">B5G26_06440</name>
</gene>
<evidence type="ECO:0000256" key="2">
    <source>
        <dbReference type="ARBA" id="ARBA00022448"/>
    </source>
</evidence>
<dbReference type="PANTHER" id="PTHR42953">
    <property type="entry name" value="HIGH-AFFINITY ZINC UPTAKE SYSTEM PROTEIN ZNUA-RELATED"/>
    <property type="match status" value="1"/>
</dbReference>
<sequence>MERRCHMKKILAFCLAAAMVLGGCSKGTENTEGETALTVVTSFYPVYLLAANVTDGVEGVTLKNMTQPQTGCLHDYELTTEDMKTLEGADVLFINGLGMESFMDKVMGQYPDLFIVDTSTGSVTLEGDDHGHAHEGEEEGEEEVNAHIWLNPSNGVKQAEVICDALSQADPTNADKYAANTATFAESMESVIAQAEAINAAPGTEVAVFHEGFPYLTDLCGLEVGVGIYADENEEPSAKEMAEAAEEIKEDGIKLLLAADDAGMKYAETLAAETGATVVELNPITSGELNKDVYRLGMERNLQILADALS</sequence>
<dbReference type="InterPro" id="IPR050492">
    <property type="entry name" value="Bact_metal-bind_prot9"/>
</dbReference>
<feature type="signal peptide" evidence="4">
    <location>
        <begin position="1"/>
        <end position="25"/>
    </location>
</feature>